<evidence type="ECO:0000313" key="1">
    <source>
        <dbReference type="EMBL" id="ADE14116.1"/>
    </source>
</evidence>
<keyword evidence="2" id="KW-1185">Reference proteome</keyword>
<reference evidence="2" key="1">
    <citation type="submission" date="2010-04" db="EMBL/GenBank/DDBJ databases">
        <title>Complete genome sequence of Nitrosococcus halophilus Nc4, a salt-adapted, aerobic obligate ammonia-oxidizing sulfur purple bacterium.</title>
        <authorList>
            <consortium name="US DOE Joint Genome Institute"/>
            <person name="Campbell M.A."/>
            <person name="Malfatti S.A."/>
            <person name="Chain P.S.G."/>
            <person name="Heidelberg J.F."/>
            <person name="Ward B.B."/>
            <person name="Klotz M.G."/>
        </authorList>
    </citation>
    <scope>NUCLEOTIDE SEQUENCE [LARGE SCALE GENOMIC DNA]</scope>
    <source>
        <strain evidence="2">Nc4</strain>
    </source>
</reference>
<evidence type="ECO:0000313" key="2">
    <source>
        <dbReference type="Proteomes" id="UP000001844"/>
    </source>
</evidence>
<dbReference type="STRING" id="472759.Nhal_0943"/>
<dbReference type="KEGG" id="nhl:Nhal_0943"/>
<dbReference type="Pfam" id="PF14384">
    <property type="entry name" value="BrnA_antitoxin"/>
    <property type="match status" value="1"/>
</dbReference>
<dbReference type="EMBL" id="CP001798">
    <property type="protein sequence ID" value="ADE14116.1"/>
    <property type="molecule type" value="Genomic_DNA"/>
</dbReference>
<organism evidence="1 2">
    <name type="scientific">Nitrosococcus halophilus (strain Nc4)</name>
    <dbReference type="NCBI Taxonomy" id="472759"/>
    <lineage>
        <taxon>Bacteria</taxon>
        <taxon>Pseudomonadati</taxon>
        <taxon>Pseudomonadota</taxon>
        <taxon>Gammaproteobacteria</taxon>
        <taxon>Chromatiales</taxon>
        <taxon>Chromatiaceae</taxon>
        <taxon>Nitrosococcus</taxon>
    </lineage>
</organism>
<protein>
    <recommendedName>
        <fullName evidence="3">BrnA antitoxin family protein</fullName>
    </recommendedName>
</protein>
<dbReference type="AlphaFoldDB" id="D5BYD3"/>
<dbReference type="HOGENOM" id="CLU_140900_0_1_6"/>
<name>D5BYD3_NITHN</name>
<proteinExistence type="predicted"/>
<gene>
    <name evidence="1" type="ordered locus">Nhal_0943</name>
</gene>
<dbReference type="InterPro" id="IPR025528">
    <property type="entry name" value="BrnA_antitoxin"/>
</dbReference>
<dbReference type="RefSeq" id="WP_013032009.1">
    <property type="nucleotide sequence ID" value="NC_013960.1"/>
</dbReference>
<accession>D5BYD3</accession>
<dbReference type="eggNOG" id="COG3514">
    <property type="taxonomic scope" value="Bacteria"/>
</dbReference>
<evidence type="ECO:0008006" key="3">
    <source>
        <dbReference type="Google" id="ProtNLM"/>
    </source>
</evidence>
<sequence>MNGKSKNIGSDLKKVDAHAIQPEEYEELPELTDEFFDEADEYRGNKLVRGGRPKAKNRKILLSIRYSPEVVEYFRSTGEGWQARMDEALKEWIKEHRSER</sequence>
<dbReference type="OrthoDB" id="9796641at2"/>
<dbReference type="Proteomes" id="UP000001844">
    <property type="component" value="Chromosome"/>
</dbReference>